<evidence type="ECO:0000313" key="1">
    <source>
        <dbReference type="EMBL" id="AHA92081.1"/>
    </source>
</evidence>
<accession>A0A0A0P5X2</accession>
<proteinExistence type="predicted"/>
<gene>
    <name evidence="1" type="primary">orf14</name>
</gene>
<dbReference type="EMBL" id="KF547927">
    <property type="protein sequence ID" value="AHA92081.1"/>
    <property type="molecule type" value="Genomic_DNA"/>
</dbReference>
<protein>
    <submittedName>
        <fullName evidence="1">Uncharacterized protein</fullName>
    </submittedName>
</protein>
<reference evidence="1" key="1">
    <citation type="submission" date="2013-08" db="EMBL/GenBank/DDBJ databases">
        <title>Identification of novel archaea and viruses from Sulfolobales-dominated Mexican hot springs metagenomes.</title>
        <authorList>
            <person name="Servin-Garciduenas L.E."/>
            <person name="Erdmann S."/>
            <person name="Peng X."/>
            <person name="Garrett R.A."/>
            <person name="Martinez-Romero E."/>
        </authorList>
    </citation>
    <scope>NUCLEOTIDE SEQUENCE</scope>
</reference>
<sequence>MRRPNVLFIRVINKVVLSKFRHIWAVRFDWQERC</sequence>
<name>A0A0A0P5X2_9VIRU</name>
<organism evidence="1">
    <name type="scientific">Los Azufres archaeal virus 2</name>
    <dbReference type="NCBI Taxonomy" id="1425359"/>
    <lineage>
        <taxon>Viruses</taxon>
    </lineage>
</organism>